<evidence type="ECO:0000256" key="3">
    <source>
        <dbReference type="ARBA" id="ARBA00022723"/>
    </source>
</evidence>
<accession>A0ABS5V4J0</accession>
<keyword evidence="2" id="KW-0004">4Fe-4S</keyword>
<dbReference type="Pfam" id="PF13247">
    <property type="entry name" value="Fer4_11"/>
    <property type="match status" value="1"/>
</dbReference>
<dbReference type="Pfam" id="PF12800">
    <property type="entry name" value="Fer4_4"/>
    <property type="match status" value="1"/>
</dbReference>
<protein>
    <submittedName>
        <fullName evidence="9">4Fe-4S binding protein</fullName>
    </submittedName>
</protein>
<organism evidence="9 10">
    <name type="scientific">Shewanella jiangmenensis</name>
    <dbReference type="NCBI Taxonomy" id="2837387"/>
    <lineage>
        <taxon>Bacteria</taxon>
        <taxon>Pseudomonadati</taxon>
        <taxon>Pseudomonadota</taxon>
        <taxon>Gammaproteobacteria</taxon>
        <taxon>Alteromonadales</taxon>
        <taxon>Shewanellaceae</taxon>
        <taxon>Shewanella</taxon>
    </lineage>
</organism>
<keyword evidence="3" id="KW-0479">Metal-binding</keyword>
<dbReference type="InterPro" id="IPR017896">
    <property type="entry name" value="4Fe4S_Fe-S-bd"/>
</dbReference>
<gene>
    <name evidence="9" type="ORF">KJI95_09970</name>
</gene>
<dbReference type="PANTHER" id="PTHR43177">
    <property type="entry name" value="PROTEIN NRFC"/>
    <property type="match status" value="1"/>
</dbReference>
<keyword evidence="6" id="KW-0408">Iron</keyword>
<keyword evidence="5" id="KW-0249">Electron transport</keyword>
<evidence type="ECO:0000256" key="5">
    <source>
        <dbReference type="ARBA" id="ARBA00022982"/>
    </source>
</evidence>
<dbReference type="PROSITE" id="PS00198">
    <property type="entry name" value="4FE4S_FER_1"/>
    <property type="match status" value="1"/>
</dbReference>
<comment type="caution">
    <text evidence="9">The sequence shown here is derived from an EMBL/GenBank/DDBJ whole genome shotgun (WGS) entry which is preliminary data.</text>
</comment>
<dbReference type="Gene3D" id="3.30.70.20">
    <property type="match status" value="2"/>
</dbReference>
<name>A0ABS5V4J0_9GAMM</name>
<dbReference type="InterPro" id="IPR050954">
    <property type="entry name" value="ET_IronSulfur_Cluster-Binding"/>
</dbReference>
<evidence type="ECO:0000313" key="10">
    <source>
        <dbReference type="Proteomes" id="UP001195903"/>
    </source>
</evidence>
<dbReference type="SUPFAM" id="SSF54862">
    <property type="entry name" value="4Fe-4S ferredoxins"/>
    <property type="match status" value="1"/>
</dbReference>
<evidence type="ECO:0000256" key="4">
    <source>
        <dbReference type="ARBA" id="ARBA00022737"/>
    </source>
</evidence>
<evidence type="ECO:0000256" key="1">
    <source>
        <dbReference type="ARBA" id="ARBA00022448"/>
    </source>
</evidence>
<feature type="domain" description="4Fe-4S ferredoxin-type" evidence="8">
    <location>
        <begin position="109"/>
        <end position="138"/>
    </location>
</feature>
<evidence type="ECO:0000259" key="8">
    <source>
        <dbReference type="PROSITE" id="PS51379"/>
    </source>
</evidence>
<keyword evidence="7" id="KW-0411">Iron-sulfur</keyword>
<dbReference type="Proteomes" id="UP001195903">
    <property type="component" value="Unassembled WGS sequence"/>
</dbReference>
<reference evidence="9 10" key="1">
    <citation type="submission" date="2021-05" db="EMBL/GenBank/DDBJ databases">
        <title>Shewanella sp. JM162201.</title>
        <authorList>
            <person name="Xu S."/>
            <person name="Li A."/>
        </authorList>
    </citation>
    <scope>NUCLEOTIDE SEQUENCE [LARGE SCALE GENOMIC DNA]</scope>
    <source>
        <strain evidence="9 10">JM162201</strain>
    </source>
</reference>
<dbReference type="EMBL" id="JAHEPS010000003">
    <property type="protein sequence ID" value="MBT1444848.1"/>
    <property type="molecule type" value="Genomic_DNA"/>
</dbReference>
<evidence type="ECO:0000313" key="9">
    <source>
        <dbReference type="EMBL" id="MBT1444848.1"/>
    </source>
</evidence>
<keyword evidence="4" id="KW-0677">Repeat</keyword>
<dbReference type="PROSITE" id="PS51379">
    <property type="entry name" value="4FE4S_FER_2"/>
    <property type="match status" value="2"/>
</dbReference>
<sequence length="227" mass="24708">MTTNTQYGFYFDSSKCTGCKTCHVACKDRMVGLERPGEDVAANGVSDMKGVIWRRVYEYTGGFWSQNADGSFEQDVFACYSSIGCNHCANPVCVKACPTGAMHKRRQDGLVLVAEELCIGCESCARACPYDAPQLDKGRKVMTKCDGCQDRLQTNEAGELIRKPICVESCPLRALDFDTMENLERRYGKGDAHIAPLPSQSITAPSLIIKANPKSRGGGQVVNGAEV</sequence>
<dbReference type="PANTHER" id="PTHR43177:SF5">
    <property type="entry name" value="ANAEROBIC DIMETHYL SULFOXIDE REDUCTASE CHAIN B-RELATED"/>
    <property type="match status" value="1"/>
</dbReference>
<keyword evidence="1" id="KW-0813">Transport</keyword>
<evidence type="ECO:0000256" key="2">
    <source>
        <dbReference type="ARBA" id="ARBA00022485"/>
    </source>
</evidence>
<feature type="domain" description="4Fe-4S ferredoxin-type" evidence="8">
    <location>
        <begin position="7"/>
        <end position="36"/>
    </location>
</feature>
<dbReference type="InterPro" id="IPR017900">
    <property type="entry name" value="4Fe4S_Fe_S_CS"/>
</dbReference>
<keyword evidence="10" id="KW-1185">Reference proteome</keyword>
<evidence type="ECO:0000256" key="6">
    <source>
        <dbReference type="ARBA" id="ARBA00023004"/>
    </source>
</evidence>
<dbReference type="CDD" id="cd16371">
    <property type="entry name" value="DMSOR_beta_like"/>
    <property type="match status" value="1"/>
</dbReference>
<evidence type="ECO:0000256" key="7">
    <source>
        <dbReference type="ARBA" id="ARBA00023014"/>
    </source>
</evidence>
<proteinExistence type="predicted"/>
<dbReference type="RefSeq" id="WP_214507045.1">
    <property type="nucleotide sequence ID" value="NZ_JAHEPS010000003.1"/>
</dbReference>